<proteinExistence type="predicted"/>
<keyword evidence="3" id="KW-1185">Reference proteome</keyword>
<protein>
    <submittedName>
        <fullName evidence="2">Spore maturation protein CgeB</fullName>
    </submittedName>
</protein>
<dbReference type="Pfam" id="PF13524">
    <property type="entry name" value="Glyco_trans_1_2"/>
    <property type="match status" value="1"/>
</dbReference>
<reference evidence="2 3" key="1">
    <citation type="submission" date="2023-07" db="EMBL/GenBank/DDBJ databases">
        <title>Sequencing the genomes of 1000 actinobacteria strains.</title>
        <authorList>
            <person name="Klenk H.-P."/>
        </authorList>
    </citation>
    <scope>NUCLEOTIDE SEQUENCE [LARGE SCALE GENOMIC DNA]</scope>
    <source>
        <strain evidence="2 3">DSM 45554</strain>
    </source>
</reference>
<dbReference type="SUPFAM" id="SSF53756">
    <property type="entry name" value="UDP-Glycosyltransferase/glycogen phosphorylase"/>
    <property type="match status" value="1"/>
</dbReference>
<organism evidence="2 3">
    <name type="scientific">Promicromonospora iranensis</name>
    <dbReference type="NCBI Taxonomy" id="1105144"/>
    <lineage>
        <taxon>Bacteria</taxon>
        <taxon>Bacillati</taxon>
        <taxon>Actinomycetota</taxon>
        <taxon>Actinomycetes</taxon>
        <taxon>Micrococcales</taxon>
        <taxon>Promicromonosporaceae</taxon>
        <taxon>Promicromonospora</taxon>
    </lineage>
</organism>
<name>A0ABU2CL44_9MICO</name>
<dbReference type="SUPFAM" id="SSF53448">
    <property type="entry name" value="Nucleotide-diphospho-sugar transferases"/>
    <property type="match status" value="1"/>
</dbReference>
<dbReference type="Gene3D" id="3.40.50.2000">
    <property type="entry name" value="Glycogen Phosphorylase B"/>
    <property type="match status" value="1"/>
</dbReference>
<evidence type="ECO:0000313" key="2">
    <source>
        <dbReference type="EMBL" id="MDR7382062.1"/>
    </source>
</evidence>
<dbReference type="EMBL" id="JAVDYE010000001">
    <property type="protein sequence ID" value="MDR7382062.1"/>
    <property type="molecule type" value="Genomic_DNA"/>
</dbReference>
<evidence type="ECO:0000259" key="1">
    <source>
        <dbReference type="Pfam" id="PF13524"/>
    </source>
</evidence>
<evidence type="ECO:0000313" key="3">
    <source>
        <dbReference type="Proteomes" id="UP001183585"/>
    </source>
</evidence>
<feature type="domain" description="Spore protein YkvP/CgeB glycosyl transferase-like" evidence="1">
    <location>
        <begin position="286"/>
        <end position="398"/>
    </location>
</feature>
<gene>
    <name evidence="2" type="ORF">J2S48_001577</name>
</gene>
<comment type="caution">
    <text evidence="2">The sequence shown here is derived from an EMBL/GenBank/DDBJ whole genome shotgun (WGS) entry which is preliminary data.</text>
</comment>
<dbReference type="Gene3D" id="3.90.550.10">
    <property type="entry name" value="Spore Coat Polysaccharide Biosynthesis Protein SpsA, Chain A"/>
    <property type="match status" value="1"/>
</dbReference>
<dbReference type="RefSeq" id="WP_310242975.1">
    <property type="nucleotide sequence ID" value="NZ_JAJQQP010000012.1"/>
</dbReference>
<dbReference type="Proteomes" id="UP001183585">
    <property type="component" value="Unassembled WGS sequence"/>
</dbReference>
<dbReference type="CDD" id="cd00761">
    <property type="entry name" value="Glyco_tranf_GTA_type"/>
    <property type="match status" value="1"/>
</dbReference>
<sequence length="639" mass="70336">MKDRAPGVVPQLRRAVWHLRQGGPAQLRTYLRRQRVPMAARTGGARLTKNGLTFDPWPARPVSGTATTGAPAPGRRDLRVGVILDDFSRLAFASEWNQVALTPATWRDDLAAGLDLLFVESAWNGNGGAWQYHLTGTSAPRPVFVELVETCRAAGVPTVFWNKEDPVHFEDFLEVARLFDRVYTTDVDRVPAYVAALGHERVGVLEFAAQPAIHNPVRLHGRGPERDVAFAGMYFAHKYPERREQMDLLLGAALDVSPKMEHGLEIFSRFRGKDQKYQFPAPLDGRVVGSLDYDRMLTAYREYKVFLNVNSVVGSPSMCARRIFEISASGTPVVSTPSAAVGEYFPADEVFVAATRESAAHTIRALVRSPELRDRAVHKAQRRIWREHTYGVRSQKVLHDAGLADSPVVTRPSVTALVSTNRPHQLDHVLATLGAQEGVDLQVALLSHGFEVDDADLRARAKEAGVERLELLSAPSDVPLGSCLNLLLAAADGDVVAKIDDDDLYGPQYLSDQLYAMAYSAADVVGKQAHYMYLEGLDATILRFADREHRYTDRVMGPTIVAAREIATTVRFRALSRGEDTAFLEDATSAGGIVYAADRFNFVQVRSAVGGHSWDVTDAELLASGEVKHYGRAATHVNF</sequence>
<dbReference type="InterPro" id="IPR055259">
    <property type="entry name" value="YkvP/CgeB_Glyco_trans-like"/>
</dbReference>
<dbReference type="InterPro" id="IPR029044">
    <property type="entry name" value="Nucleotide-diphossugar_trans"/>
</dbReference>
<accession>A0ABU2CL44</accession>